<dbReference type="SUPFAM" id="SSF56219">
    <property type="entry name" value="DNase I-like"/>
    <property type="match status" value="1"/>
</dbReference>
<dbReference type="Gene3D" id="3.60.10.10">
    <property type="entry name" value="Endonuclease/exonuclease/phosphatase"/>
    <property type="match status" value="1"/>
</dbReference>
<evidence type="ECO:0000313" key="1">
    <source>
        <dbReference type="EMBL" id="CAC5360469.1"/>
    </source>
</evidence>
<organism evidence="1 2">
    <name type="scientific">Mytilus coruscus</name>
    <name type="common">Sea mussel</name>
    <dbReference type="NCBI Taxonomy" id="42192"/>
    <lineage>
        <taxon>Eukaryota</taxon>
        <taxon>Metazoa</taxon>
        <taxon>Spiralia</taxon>
        <taxon>Lophotrochozoa</taxon>
        <taxon>Mollusca</taxon>
        <taxon>Bivalvia</taxon>
        <taxon>Autobranchia</taxon>
        <taxon>Pteriomorphia</taxon>
        <taxon>Mytilida</taxon>
        <taxon>Mytiloidea</taxon>
        <taxon>Mytilidae</taxon>
        <taxon>Mytilinae</taxon>
        <taxon>Mytilus</taxon>
    </lineage>
</organism>
<dbReference type="OrthoDB" id="6151446at2759"/>
<name>A0A6J8A3I5_MYTCO</name>
<dbReference type="AlphaFoldDB" id="A0A6J8A3I5"/>
<dbReference type="Proteomes" id="UP000507470">
    <property type="component" value="Unassembled WGS sequence"/>
</dbReference>
<dbReference type="InterPro" id="IPR036691">
    <property type="entry name" value="Endo/exonu/phosph_ase_sf"/>
</dbReference>
<sequence>MTDEELAANMSKIRRKRLVTSPKFTKDELKKFRRDPRNNFIDLKLLTFLLFIQMVNILSINANGLRDQSKFQKLCSFCSENYNDVVAIQKTFWSDDLVTSFSKFWNGKIFYSCAETHRQGVAFLISKKVEHEVNYIQSFDGRCVHIQLQQDDKLINIDTSMSKLDRCGKTKRTEDKSYNSINQRKF</sequence>
<evidence type="ECO:0000313" key="2">
    <source>
        <dbReference type="Proteomes" id="UP000507470"/>
    </source>
</evidence>
<gene>
    <name evidence="1" type="ORF">MCOR_2947</name>
</gene>
<protein>
    <submittedName>
        <fullName evidence="1">Uncharacterized protein</fullName>
    </submittedName>
</protein>
<accession>A0A6J8A3I5</accession>
<dbReference type="EMBL" id="CACVKT020000566">
    <property type="protein sequence ID" value="CAC5360469.1"/>
    <property type="molecule type" value="Genomic_DNA"/>
</dbReference>
<proteinExistence type="predicted"/>
<keyword evidence="2" id="KW-1185">Reference proteome</keyword>
<reference evidence="1 2" key="1">
    <citation type="submission" date="2020-06" db="EMBL/GenBank/DDBJ databases">
        <authorList>
            <person name="Li R."/>
            <person name="Bekaert M."/>
        </authorList>
    </citation>
    <scope>NUCLEOTIDE SEQUENCE [LARGE SCALE GENOMIC DNA]</scope>
    <source>
        <strain evidence="2">wild</strain>
    </source>
</reference>